<dbReference type="OrthoDB" id="128799at2"/>
<dbReference type="PANTHER" id="PTHR42776:SF27">
    <property type="entry name" value="DIPEPTIDYL PEPTIDASE FAMILY MEMBER 6"/>
    <property type="match status" value="1"/>
</dbReference>
<name>A0A371RFW3_9PROT</name>
<dbReference type="Pfam" id="PF00326">
    <property type="entry name" value="Peptidase_S9"/>
    <property type="match status" value="1"/>
</dbReference>
<keyword evidence="1" id="KW-0378">Hydrolase</keyword>
<organism evidence="4 5">
    <name type="scientific">Parvularcula marina</name>
    <dbReference type="NCBI Taxonomy" id="2292771"/>
    <lineage>
        <taxon>Bacteria</taxon>
        <taxon>Pseudomonadati</taxon>
        <taxon>Pseudomonadota</taxon>
        <taxon>Alphaproteobacteria</taxon>
        <taxon>Parvularculales</taxon>
        <taxon>Parvularculaceae</taxon>
        <taxon>Parvularcula</taxon>
    </lineage>
</organism>
<dbReference type="AlphaFoldDB" id="A0A371RFW3"/>
<evidence type="ECO:0000256" key="1">
    <source>
        <dbReference type="ARBA" id="ARBA00022801"/>
    </source>
</evidence>
<evidence type="ECO:0000259" key="3">
    <source>
        <dbReference type="Pfam" id="PF00326"/>
    </source>
</evidence>
<dbReference type="Proteomes" id="UP000264589">
    <property type="component" value="Unassembled WGS sequence"/>
</dbReference>
<accession>A0A371RFW3</accession>
<evidence type="ECO:0000256" key="2">
    <source>
        <dbReference type="SAM" id="SignalP"/>
    </source>
</evidence>
<feature type="chain" id="PRO_5016959997" evidence="2">
    <location>
        <begin position="22"/>
        <end position="653"/>
    </location>
</feature>
<evidence type="ECO:0000313" key="5">
    <source>
        <dbReference type="Proteomes" id="UP000264589"/>
    </source>
</evidence>
<protein>
    <submittedName>
        <fullName evidence="4">S9 family peptidase</fullName>
    </submittedName>
</protein>
<comment type="caution">
    <text evidence="4">The sequence shown here is derived from an EMBL/GenBank/DDBJ whole genome shotgun (WGS) entry which is preliminary data.</text>
</comment>
<reference evidence="4 5" key="1">
    <citation type="submission" date="2018-08" db="EMBL/GenBank/DDBJ databases">
        <title>Parvularcula sp. SM1705, isolated from surface water of the South Sea China.</title>
        <authorList>
            <person name="Sun L."/>
        </authorList>
    </citation>
    <scope>NUCLEOTIDE SEQUENCE [LARGE SCALE GENOMIC DNA]</scope>
    <source>
        <strain evidence="4 5">SM1705</strain>
    </source>
</reference>
<feature type="domain" description="Peptidase S9 prolyl oligopeptidase catalytic" evidence="3">
    <location>
        <begin position="440"/>
        <end position="641"/>
    </location>
</feature>
<dbReference type="RefSeq" id="WP_116390966.1">
    <property type="nucleotide sequence ID" value="NZ_QUQO01000001.1"/>
</dbReference>
<proteinExistence type="predicted"/>
<dbReference type="InParanoid" id="A0A371RFW3"/>
<gene>
    <name evidence="4" type="ORF">DX908_02980</name>
</gene>
<dbReference type="SUPFAM" id="SSF53474">
    <property type="entry name" value="alpha/beta-Hydrolases"/>
    <property type="match status" value="1"/>
</dbReference>
<keyword evidence="2" id="KW-0732">Signal</keyword>
<dbReference type="EMBL" id="QUQO01000001">
    <property type="protein sequence ID" value="RFB04337.1"/>
    <property type="molecule type" value="Genomic_DNA"/>
</dbReference>
<evidence type="ECO:0000313" key="4">
    <source>
        <dbReference type="EMBL" id="RFB04337.1"/>
    </source>
</evidence>
<dbReference type="PANTHER" id="PTHR42776">
    <property type="entry name" value="SERINE PEPTIDASE S9 FAMILY MEMBER"/>
    <property type="match status" value="1"/>
</dbReference>
<feature type="signal peptide" evidence="2">
    <location>
        <begin position="1"/>
        <end position="21"/>
    </location>
</feature>
<dbReference type="SUPFAM" id="SSF82171">
    <property type="entry name" value="DPP6 N-terminal domain-like"/>
    <property type="match status" value="1"/>
</dbReference>
<dbReference type="GO" id="GO:0004252">
    <property type="term" value="F:serine-type endopeptidase activity"/>
    <property type="evidence" value="ECO:0007669"/>
    <property type="project" value="TreeGrafter"/>
</dbReference>
<dbReference type="Gene3D" id="3.40.50.1820">
    <property type="entry name" value="alpha/beta hydrolase"/>
    <property type="match status" value="1"/>
</dbReference>
<dbReference type="InterPro" id="IPR001375">
    <property type="entry name" value="Peptidase_S9_cat"/>
</dbReference>
<dbReference type="InterPro" id="IPR029058">
    <property type="entry name" value="AB_hydrolase_fold"/>
</dbReference>
<sequence length="653" mass="72612">MRRLAIAVFTFLSMLAGTTHANEVYPLEYWAAQTAVSNVRLSPDGSKLAMLVTPGLGVDPVIQIYNTNSLAEGPRRYNAASLKIENFTWISNDTIVVTFSGQVRERIRGFNQGTFRYTAATLDVEEGKFDRIGDNEGRIASSLPTEANKVILSVPDRRVTDYYLADIDRGTERLILKGNEDVFSISFDDLGNPRTANSVTLGGGPAIFQTLYRKPGERSWTVIHELSEESFEQFDVVGFYDDPRYVYVLAHNGADKVSLWKFDTEQKQFMDRVYSRTDGDVIGIRVHSNRAANPDELVAASYLTADGRRDFEFFDTESAASEGALLDQLEAVIPNAYYLRIISRSSDGNTLLAYNIGPKDTGSYYLVKNGQLQYISSGNPFVKSNNLSELEYVKYPSRHGDLTVPAWVTIPSVGKAPYPTIVLPHGGPFVQEVIDYDKWSQMLANQGYLVIQPQYRGSRGYGLSHYTAAFLPRGEGGGKMQDDKDDGALYLASQGLSDPNRLAMFGWSYGGYAAVTAASRPADQIYQCAIAGASVPDTRQQVNYYRDRLRGSSRVEQLRFWDDSYNPIENPSGVNIPLLLIHGTSDQRTPLRGVRDYMKALDQAGSTYKYVELPKADHFFGTIGYDNELKAYSAMLDFLANDCGIPTEQNPAN</sequence>
<dbReference type="GO" id="GO:0006508">
    <property type="term" value="P:proteolysis"/>
    <property type="evidence" value="ECO:0007669"/>
    <property type="project" value="InterPro"/>
</dbReference>
<keyword evidence="5" id="KW-1185">Reference proteome</keyword>